<name>A0A5Q4YW44_9BURK</name>
<evidence type="ECO:0000313" key="3">
    <source>
        <dbReference type="EMBL" id="VVD29920.1"/>
    </source>
</evidence>
<keyword evidence="4" id="KW-1185">Reference proteome</keyword>
<protein>
    <submittedName>
        <fullName evidence="3">Nicotinamidase-like amidase</fullName>
    </submittedName>
</protein>
<evidence type="ECO:0000256" key="1">
    <source>
        <dbReference type="ARBA" id="ARBA00022801"/>
    </source>
</evidence>
<dbReference type="GO" id="GO:0016787">
    <property type="term" value="F:hydrolase activity"/>
    <property type="evidence" value="ECO:0007669"/>
    <property type="project" value="UniProtKB-KW"/>
</dbReference>
<keyword evidence="1" id="KW-0378">Hydrolase</keyword>
<gene>
    <name evidence="3" type="ORF">PDMSB3_3464</name>
</gene>
<dbReference type="Gene3D" id="3.40.50.850">
    <property type="entry name" value="Isochorismatase-like"/>
    <property type="match status" value="1"/>
</dbReference>
<dbReference type="InterPro" id="IPR050272">
    <property type="entry name" value="Isochorismatase-like_hydrls"/>
</dbReference>
<sequence>MIIEKHYRDAFEGTDLEQALSKLGVGKLIVTGVQTDMCIRSTVHGGLVRGYDVTLASDAHTTEDMTRWGAPPPASVIAHTNLYWSNQRAPGRAGGIVAGKDVDFGLFAG</sequence>
<organism evidence="3 4">
    <name type="scientific">Paraburkholderia dioscoreae</name>
    <dbReference type="NCBI Taxonomy" id="2604047"/>
    <lineage>
        <taxon>Bacteria</taxon>
        <taxon>Pseudomonadati</taxon>
        <taxon>Pseudomonadota</taxon>
        <taxon>Betaproteobacteria</taxon>
        <taxon>Burkholderiales</taxon>
        <taxon>Burkholderiaceae</taxon>
        <taxon>Paraburkholderia</taxon>
    </lineage>
</organism>
<dbReference type="InterPro" id="IPR000868">
    <property type="entry name" value="Isochorismatase-like_dom"/>
</dbReference>
<evidence type="ECO:0000259" key="2">
    <source>
        <dbReference type="Pfam" id="PF00857"/>
    </source>
</evidence>
<dbReference type="Pfam" id="PF00857">
    <property type="entry name" value="Isochorismatase"/>
    <property type="match status" value="1"/>
</dbReference>
<dbReference type="PANTHER" id="PTHR43540">
    <property type="entry name" value="PEROXYUREIDOACRYLATE/UREIDOACRYLATE AMIDOHYDROLASE-RELATED"/>
    <property type="match status" value="1"/>
</dbReference>
<reference evidence="3 4" key="1">
    <citation type="submission" date="2019-08" db="EMBL/GenBank/DDBJ databases">
        <authorList>
            <person name="Herpell B J."/>
        </authorList>
    </citation>
    <scope>NUCLEOTIDE SEQUENCE [LARGE SCALE GENOMIC DNA]</scope>
    <source>
        <strain evidence="4">Msb3</strain>
    </source>
</reference>
<accession>A0A5Q4YW44</accession>
<dbReference type="AlphaFoldDB" id="A0A5Q4YW44"/>
<dbReference type="KEGG" id="pdio:PDMSB3_3464"/>
<dbReference type="PANTHER" id="PTHR43540:SF6">
    <property type="entry name" value="ISOCHORISMATASE-LIKE DOMAIN-CONTAINING PROTEIN"/>
    <property type="match status" value="1"/>
</dbReference>
<dbReference type="SUPFAM" id="SSF52499">
    <property type="entry name" value="Isochorismatase-like hydrolases"/>
    <property type="match status" value="1"/>
</dbReference>
<dbReference type="Proteomes" id="UP000325811">
    <property type="component" value="Chromosome I"/>
</dbReference>
<proteinExistence type="predicted"/>
<feature type="domain" description="Isochorismatase-like" evidence="2">
    <location>
        <begin position="2"/>
        <end position="64"/>
    </location>
</feature>
<dbReference type="EMBL" id="LR699553">
    <property type="protein sequence ID" value="VVD29920.1"/>
    <property type="molecule type" value="Genomic_DNA"/>
</dbReference>
<evidence type="ECO:0000313" key="4">
    <source>
        <dbReference type="Proteomes" id="UP000325811"/>
    </source>
</evidence>
<dbReference type="InterPro" id="IPR036380">
    <property type="entry name" value="Isochorismatase-like_sf"/>
</dbReference>